<evidence type="ECO:0000256" key="5">
    <source>
        <dbReference type="SAM" id="MobiDB-lite"/>
    </source>
</evidence>
<keyword evidence="2" id="KW-0677">Repeat</keyword>
<reference evidence="9 10" key="1">
    <citation type="submission" date="2019-07" db="EMBL/GenBank/DDBJ databases">
        <title>Draft genome assembly of a fouling barnacle, Amphibalanus amphitrite (Darwin, 1854): The first reference genome for Thecostraca.</title>
        <authorList>
            <person name="Kim W."/>
        </authorList>
    </citation>
    <scope>NUCLEOTIDE SEQUENCE [LARGE SCALE GENOMIC DNA]</scope>
    <source>
        <strain evidence="9">SNU_AA5</strain>
        <tissue evidence="9">Soma without cirri and trophi</tissue>
    </source>
</reference>
<accession>A0A6A4W713</accession>
<feature type="transmembrane region" description="Helical" evidence="6">
    <location>
        <begin position="428"/>
        <end position="450"/>
    </location>
</feature>
<keyword evidence="6" id="KW-1133">Transmembrane helix</keyword>
<dbReference type="PROSITE" id="PS50923">
    <property type="entry name" value="SUSHI"/>
    <property type="match status" value="3"/>
</dbReference>
<gene>
    <name evidence="9" type="primary">CSMD1_1</name>
    <name evidence="9" type="ORF">FJT64_000423</name>
</gene>
<dbReference type="Gene3D" id="2.60.120.260">
    <property type="entry name" value="Galactose-binding domain-like"/>
    <property type="match status" value="1"/>
</dbReference>
<dbReference type="SUPFAM" id="SSF57535">
    <property type="entry name" value="Complement control module/SCR domain"/>
    <property type="match status" value="3"/>
</dbReference>
<feature type="domain" description="Sushi" evidence="8">
    <location>
        <begin position="234"/>
        <end position="287"/>
    </location>
</feature>
<comment type="caution">
    <text evidence="4">Lacks conserved residue(s) required for the propagation of feature annotation.</text>
</comment>
<sequence>MESARLPLPLVWLVAVAAVCSSLVQGYPCGSPGKPLHGSVSPRGQLFYAGENVTITCRPGYVRFGQPTRTCSQDGTWQGLMPFCRRNVAFRSVTQGATVPPSPQGAPSLPESPSSLAVDGSMETCSRAPRTAPSRWWQVRLPSRTRVESVGLVVPQAVHLDLMIFVISLDTPDSPKAEYLRCANFSGGLPDSKRLFRCGAQGLVGEYVYIRDERQHLDYFTLCEVEVFAFRDLQICGDPETPAHGHVTRPDADTATYGCEAGYRLAGHRQRRCIRGEWAGQQPVCRKIFCERPPPLENGYLEQAAGSQPLHQFNDTAQYRCHAGFVMQGGPGLRTCAITGRWSGAMPRCQHSDEPVTQCEDDGRWRPVNVTCTPRPPPPVLGPGLVAADADLQSGAGRSADISDSGPATEQHGLPVTHEHHQVMSSGVMAAILVVAAVAIVAMIVVGILFTRKRSGACSVWRREKRPEPTVAVLPPTDIKTYDQVYEPNYQNVLGGAPTTTLSTFRAPPTSQRSSGEAERPLGRPVEPPYETLKARLAAEAAAAAEDDPYEPVAGGRLYDAVSAEGGGDSGPYASLASRDPDYETLRALRGEEGDYDLVPAGAADSGCPEYDQVPVNTYENCRFVAGTGAHEVPDLLKGAPPSRDHDIPPEILALYAKVIKSKKRNRDETTEPPVPTPAPDSACPSSPGSSAASSYTKNLIQKFNRLAGADELESPTRPAAAEDRVQCSLPGVADTGVHRLSVESAGFTAVRPLPPVPPER</sequence>
<keyword evidence="4" id="KW-0768">Sushi</keyword>
<evidence type="ECO:0000313" key="9">
    <source>
        <dbReference type="EMBL" id="KAF0298792.1"/>
    </source>
</evidence>
<dbReference type="SMART" id="SM00032">
    <property type="entry name" value="CCP"/>
    <property type="match status" value="3"/>
</dbReference>
<protein>
    <submittedName>
        <fullName evidence="9">CUB and sushi domain-containing protein 1</fullName>
    </submittedName>
</protein>
<evidence type="ECO:0000256" key="7">
    <source>
        <dbReference type="SAM" id="SignalP"/>
    </source>
</evidence>
<dbReference type="EMBL" id="VIIS01001409">
    <property type="protein sequence ID" value="KAF0298793.1"/>
    <property type="molecule type" value="Genomic_DNA"/>
</dbReference>
<evidence type="ECO:0000256" key="6">
    <source>
        <dbReference type="SAM" id="Phobius"/>
    </source>
</evidence>
<keyword evidence="6" id="KW-0472">Membrane</keyword>
<dbReference type="InterPro" id="IPR000436">
    <property type="entry name" value="Sushi_SCR_CCP_dom"/>
</dbReference>
<keyword evidence="10" id="KW-1185">Reference proteome</keyword>
<keyword evidence="3 4" id="KW-1015">Disulfide bond</keyword>
<feature type="domain" description="Sushi" evidence="8">
    <location>
        <begin position="27"/>
        <end position="86"/>
    </location>
</feature>
<evidence type="ECO:0000259" key="8">
    <source>
        <dbReference type="PROSITE" id="PS50923"/>
    </source>
</evidence>
<dbReference type="Proteomes" id="UP000440578">
    <property type="component" value="Unassembled WGS sequence"/>
</dbReference>
<feature type="region of interest" description="Disordered" evidence="5">
    <location>
        <begin position="663"/>
        <end position="696"/>
    </location>
</feature>
<feature type="region of interest" description="Disordered" evidence="5">
    <location>
        <begin position="497"/>
        <end position="528"/>
    </location>
</feature>
<dbReference type="Gene3D" id="2.10.70.10">
    <property type="entry name" value="Complement Module, domain 1"/>
    <property type="match status" value="3"/>
</dbReference>
<evidence type="ECO:0000313" key="10">
    <source>
        <dbReference type="Proteomes" id="UP000440578"/>
    </source>
</evidence>
<dbReference type="PANTHER" id="PTHR45656">
    <property type="entry name" value="PROTEIN CBR-CLEC-78"/>
    <property type="match status" value="1"/>
</dbReference>
<feature type="chain" id="PRO_5036381596" evidence="7">
    <location>
        <begin position="27"/>
        <end position="761"/>
    </location>
</feature>
<comment type="caution">
    <text evidence="9">The sequence shown here is derived from an EMBL/GenBank/DDBJ whole genome shotgun (WGS) entry which is preliminary data.</text>
</comment>
<dbReference type="InterPro" id="IPR035976">
    <property type="entry name" value="Sushi/SCR/CCP_sf"/>
</dbReference>
<keyword evidence="1 7" id="KW-0732">Signal</keyword>
<dbReference type="SUPFAM" id="SSF49785">
    <property type="entry name" value="Galactose-binding domain-like"/>
    <property type="match status" value="1"/>
</dbReference>
<feature type="disulfide bond" evidence="4">
    <location>
        <begin position="57"/>
        <end position="84"/>
    </location>
</feature>
<feature type="compositionally biased region" description="Polar residues" evidence="5">
    <location>
        <begin position="498"/>
        <end position="515"/>
    </location>
</feature>
<name>A0A6A4W713_AMPAM</name>
<feature type="domain" description="Sushi" evidence="8">
    <location>
        <begin position="288"/>
        <end position="351"/>
    </location>
</feature>
<dbReference type="EMBL" id="VIIS01001409">
    <property type="protein sequence ID" value="KAF0298792.1"/>
    <property type="molecule type" value="Genomic_DNA"/>
</dbReference>
<evidence type="ECO:0000256" key="1">
    <source>
        <dbReference type="ARBA" id="ARBA00022729"/>
    </source>
</evidence>
<evidence type="ECO:0000256" key="4">
    <source>
        <dbReference type="PROSITE-ProRule" id="PRU00302"/>
    </source>
</evidence>
<organism evidence="9 10">
    <name type="scientific">Amphibalanus amphitrite</name>
    <name type="common">Striped barnacle</name>
    <name type="synonym">Balanus amphitrite</name>
    <dbReference type="NCBI Taxonomy" id="1232801"/>
    <lineage>
        <taxon>Eukaryota</taxon>
        <taxon>Metazoa</taxon>
        <taxon>Ecdysozoa</taxon>
        <taxon>Arthropoda</taxon>
        <taxon>Crustacea</taxon>
        <taxon>Multicrustacea</taxon>
        <taxon>Cirripedia</taxon>
        <taxon>Thoracica</taxon>
        <taxon>Thoracicalcarea</taxon>
        <taxon>Balanomorpha</taxon>
        <taxon>Balanoidea</taxon>
        <taxon>Balanidae</taxon>
        <taxon>Amphibalaninae</taxon>
        <taxon>Amphibalanus</taxon>
    </lineage>
</organism>
<keyword evidence="6" id="KW-0812">Transmembrane</keyword>
<evidence type="ECO:0000256" key="2">
    <source>
        <dbReference type="ARBA" id="ARBA00022737"/>
    </source>
</evidence>
<dbReference type="PANTHER" id="PTHR45656:SF4">
    <property type="entry name" value="PROTEIN CBR-CLEC-78"/>
    <property type="match status" value="1"/>
</dbReference>
<dbReference type="CDD" id="cd00033">
    <property type="entry name" value="CCP"/>
    <property type="match status" value="3"/>
</dbReference>
<dbReference type="InterPro" id="IPR051277">
    <property type="entry name" value="SEZ6_CSMD_C4BPB_Regulators"/>
</dbReference>
<dbReference type="OrthoDB" id="6127264at2759"/>
<feature type="compositionally biased region" description="Low complexity" evidence="5">
    <location>
        <begin position="680"/>
        <end position="695"/>
    </location>
</feature>
<dbReference type="InterPro" id="IPR008979">
    <property type="entry name" value="Galactose-bd-like_sf"/>
</dbReference>
<evidence type="ECO:0000256" key="3">
    <source>
        <dbReference type="ARBA" id="ARBA00023157"/>
    </source>
</evidence>
<dbReference type="Pfam" id="PF00084">
    <property type="entry name" value="Sushi"/>
    <property type="match status" value="3"/>
</dbReference>
<proteinExistence type="predicted"/>
<feature type="signal peptide" evidence="7">
    <location>
        <begin position="1"/>
        <end position="26"/>
    </location>
</feature>
<feature type="region of interest" description="Disordered" evidence="5">
    <location>
        <begin position="95"/>
        <end position="114"/>
    </location>
</feature>
<dbReference type="AlphaFoldDB" id="A0A6A4W713"/>